<accession>A0A9D1QQN4</accession>
<dbReference type="Gene3D" id="3.40.50.1820">
    <property type="entry name" value="alpha/beta hydrolase"/>
    <property type="match status" value="1"/>
</dbReference>
<evidence type="ECO:0000313" key="4">
    <source>
        <dbReference type="Proteomes" id="UP000886878"/>
    </source>
</evidence>
<dbReference type="InterPro" id="IPR050300">
    <property type="entry name" value="GDXG_lipolytic_enzyme"/>
</dbReference>
<dbReference type="InterPro" id="IPR049492">
    <property type="entry name" value="BD-FAE-like_dom"/>
</dbReference>
<sequence>MAIHELQNNPQLKGQIQLLDNITYAAADGEPQKMAILLPWATTTAIKTAKRPLIVFVQGSSWRLPRLGRQIPQLVDFARAGYIVATVQHRNALDGHHFPAFLMDVKTAIRYLRANADKYDIDPQRVALWGTSSGANASLLAGLTPDDPRYRTDDYVNESDRVNAVVSCFGPTDVADTFDFTGKKPGSDILQYCLFGLDKQQWQQKKAAMSPVKQVQPGKEYPPFLLLHGDADKTVPYHEMEEMYHALEDNGASVEAYRVHGANHEADFWSPAVYDVIREFLNGIEKPNVK</sequence>
<dbReference type="AlphaFoldDB" id="A0A9D1QQN4"/>
<dbReference type="GO" id="GO:0016787">
    <property type="term" value="F:hydrolase activity"/>
    <property type="evidence" value="ECO:0007669"/>
    <property type="project" value="UniProtKB-KW"/>
</dbReference>
<reference evidence="3" key="1">
    <citation type="journal article" date="2021" name="PeerJ">
        <title>Extensive microbial diversity within the chicken gut microbiome revealed by metagenomics and culture.</title>
        <authorList>
            <person name="Gilroy R."/>
            <person name="Ravi A."/>
            <person name="Getino M."/>
            <person name="Pursley I."/>
            <person name="Horton D.L."/>
            <person name="Alikhan N.F."/>
            <person name="Baker D."/>
            <person name="Gharbi K."/>
            <person name="Hall N."/>
            <person name="Watson M."/>
            <person name="Adriaenssens E.M."/>
            <person name="Foster-Nyarko E."/>
            <person name="Jarju S."/>
            <person name="Secka A."/>
            <person name="Antonio M."/>
            <person name="Oren A."/>
            <person name="Chaudhuri R.R."/>
            <person name="La Ragione R."/>
            <person name="Hildebrand F."/>
            <person name="Pallen M.J."/>
        </authorList>
    </citation>
    <scope>NUCLEOTIDE SEQUENCE</scope>
    <source>
        <strain evidence="3">ChiHejej3B27-2180</strain>
    </source>
</reference>
<organism evidence="3 4">
    <name type="scientific">Candidatus Limosilactobacillus merdipullorum</name>
    <dbReference type="NCBI Taxonomy" id="2838653"/>
    <lineage>
        <taxon>Bacteria</taxon>
        <taxon>Bacillati</taxon>
        <taxon>Bacillota</taxon>
        <taxon>Bacilli</taxon>
        <taxon>Lactobacillales</taxon>
        <taxon>Lactobacillaceae</taxon>
        <taxon>Limosilactobacillus</taxon>
    </lineage>
</organism>
<comment type="caution">
    <text evidence="3">The sequence shown here is derived from an EMBL/GenBank/DDBJ whole genome shotgun (WGS) entry which is preliminary data.</text>
</comment>
<feature type="domain" description="BD-FAE-like" evidence="2">
    <location>
        <begin position="47"/>
        <end position="247"/>
    </location>
</feature>
<dbReference type="Proteomes" id="UP000886878">
    <property type="component" value="Unassembled WGS sequence"/>
</dbReference>
<protein>
    <submittedName>
        <fullName evidence="3">Alpha/beta hydrolase</fullName>
    </submittedName>
</protein>
<evidence type="ECO:0000256" key="1">
    <source>
        <dbReference type="ARBA" id="ARBA00022801"/>
    </source>
</evidence>
<dbReference type="Pfam" id="PF20434">
    <property type="entry name" value="BD-FAE"/>
    <property type="match status" value="1"/>
</dbReference>
<gene>
    <name evidence="3" type="ORF">H9876_05505</name>
</gene>
<dbReference type="SUPFAM" id="SSF53474">
    <property type="entry name" value="alpha/beta-Hydrolases"/>
    <property type="match status" value="1"/>
</dbReference>
<name>A0A9D1QQN4_9LACO</name>
<dbReference type="PANTHER" id="PTHR48081:SF13">
    <property type="entry name" value="ALPHA_BETA HYDROLASE"/>
    <property type="match status" value="1"/>
</dbReference>
<dbReference type="PANTHER" id="PTHR48081">
    <property type="entry name" value="AB HYDROLASE SUPERFAMILY PROTEIN C4A8.06C"/>
    <property type="match status" value="1"/>
</dbReference>
<proteinExistence type="predicted"/>
<dbReference type="InterPro" id="IPR029058">
    <property type="entry name" value="AB_hydrolase_fold"/>
</dbReference>
<dbReference type="EMBL" id="DXGK01000116">
    <property type="protein sequence ID" value="HIW70804.1"/>
    <property type="molecule type" value="Genomic_DNA"/>
</dbReference>
<reference evidence="3" key="2">
    <citation type="submission" date="2021-04" db="EMBL/GenBank/DDBJ databases">
        <authorList>
            <person name="Gilroy R."/>
        </authorList>
    </citation>
    <scope>NUCLEOTIDE SEQUENCE</scope>
    <source>
        <strain evidence="3">ChiHejej3B27-2180</strain>
    </source>
</reference>
<keyword evidence="1 3" id="KW-0378">Hydrolase</keyword>
<evidence type="ECO:0000313" key="3">
    <source>
        <dbReference type="EMBL" id="HIW70804.1"/>
    </source>
</evidence>
<evidence type="ECO:0000259" key="2">
    <source>
        <dbReference type="Pfam" id="PF20434"/>
    </source>
</evidence>